<feature type="transmembrane region" description="Helical" evidence="9">
    <location>
        <begin position="131"/>
        <end position="155"/>
    </location>
</feature>
<evidence type="ECO:0000256" key="9">
    <source>
        <dbReference type="SAM" id="Phobius"/>
    </source>
</evidence>
<feature type="transmembrane region" description="Helical" evidence="9">
    <location>
        <begin position="42"/>
        <end position="62"/>
    </location>
</feature>
<keyword evidence="3 9" id="KW-0812">Transmembrane</keyword>
<reference evidence="11 12" key="1">
    <citation type="submission" date="2013-11" db="EMBL/GenBank/DDBJ databases">
        <title>Genome sequencing of Stegodyphus mimosarum.</title>
        <authorList>
            <person name="Bechsgaard J."/>
        </authorList>
    </citation>
    <scope>NUCLEOTIDE SEQUENCE [LARGE SCALE GENOMIC DNA]</scope>
</reference>
<evidence type="ECO:0000256" key="6">
    <source>
        <dbReference type="ARBA" id="ARBA00023136"/>
    </source>
</evidence>
<dbReference type="PROSITE" id="PS50262">
    <property type="entry name" value="G_PROTEIN_RECEP_F1_2"/>
    <property type="match status" value="1"/>
</dbReference>
<organism evidence="11 12">
    <name type="scientific">Stegodyphus mimosarum</name>
    <name type="common">African social velvet spider</name>
    <dbReference type="NCBI Taxonomy" id="407821"/>
    <lineage>
        <taxon>Eukaryota</taxon>
        <taxon>Metazoa</taxon>
        <taxon>Ecdysozoa</taxon>
        <taxon>Arthropoda</taxon>
        <taxon>Chelicerata</taxon>
        <taxon>Arachnida</taxon>
        <taxon>Araneae</taxon>
        <taxon>Araneomorphae</taxon>
        <taxon>Entelegynae</taxon>
        <taxon>Eresoidea</taxon>
        <taxon>Eresidae</taxon>
        <taxon>Stegodyphus</taxon>
    </lineage>
</organism>
<dbReference type="EMBL" id="KK113244">
    <property type="protein sequence ID" value="KFM59686.1"/>
    <property type="molecule type" value="Genomic_DNA"/>
</dbReference>
<accession>A0A087T3J7</accession>
<feature type="transmembrane region" description="Helical" evidence="9">
    <location>
        <begin position="93"/>
        <end position="111"/>
    </location>
</feature>
<dbReference type="OrthoDB" id="10037617at2759"/>
<keyword evidence="5" id="KW-0297">G-protein coupled receptor</keyword>
<comment type="similarity">
    <text evidence="2">Belongs to the G-protein coupled receptor 1 family.</text>
</comment>
<dbReference type="PANTHER" id="PTHR24235:SF29">
    <property type="entry name" value="GH23382P"/>
    <property type="match status" value="1"/>
</dbReference>
<feature type="domain" description="G-protein coupled receptors family 1 profile" evidence="10">
    <location>
        <begin position="1"/>
        <end position="152"/>
    </location>
</feature>
<keyword evidence="8" id="KW-0807">Transducer</keyword>
<gene>
    <name evidence="11" type="ORF">X975_13895</name>
</gene>
<dbReference type="PANTHER" id="PTHR24235">
    <property type="entry name" value="NEUROPEPTIDE Y RECEPTOR"/>
    <property type="match status" value="1"/>
</dbReference>
<evidence type="ECO:0000256" key="1">
    <source>
        <dbReference type="ARBA" id="ARBA00004141"/>
    </source>
</evidence>
<dbReference type="Gene3D" id="1.20.1070.10">
    <property type="entry name" value="Rhodopsin 7-helix transmembrane proteins"/>
    <property type="match status" value="1"/>
</dbReference>
<keyword evidence="7 11" id="KW-0675">Receptor</keyword>
<evidence type="ECO:0000256" key="4">
    <source>
        <dbReference type="ARBA" id="ARBA00022989"/>
    </source>
</evidence>
<evidence type="ECO:0000256" key="8">
    <source>
        <dbReference type="ARBA" id="ARBA00023224"/>
    </source>
</evidence>
<dbReference type="InterPro" id="IPR000276">
    <property type="entry name" value="GPCR_Rhodpsn"/>
</dbReference>
<dbReference type="PRINTS" id="PR00237">
    <property type="entry name" value="GPCRRHODOPSN"/>
</dbReference>
<dbReference type="GO" id="GO:0008188">
    <property type="term" value="F:neuropeptide receptor activity"/>
    <property type="evidence" value="ECO:0007669"/>
    <property type="project" value="TreeGrafter"/>
</dbReference>
<keyword evidence="4 9" id="KW-1133">Transmembrane helix</keyword>
<evidence type="ECO:0000256" key="7">
    <source>
        <dbReference type="ARBA" id="ARBA00023170"/>
    </source>
</evidence>
<name>A0A087T3J7_STEMI</name>
<keyword evidence="6 9" id="KW-0472">Membrane</keyword>
<evidence type="ECO:0000313" key="12">
    <source>
        <dbReference type="Proteomes" id="UP000054359"/>
    </source>
</evidence>
<keyword evidence="12" id="KW-1185">Reference proteome</keyword>
<dbReference type="InterPro" id="IPR017452">
    <property type="entry name" value="GPCR_Rhodpsn_7TM"/>
</dbReference>
<sequence>MAMVVSSPYPLLSDVVEDTSYKKMIRCRLIYPQPETEFRKTLTVITLSIQYLIPLLISGITYSKICCIIWHRPSIGAVTPNQKTRLQTAKWKTIKMLMVVFIVFSFCWLPLNMYHVYQDIRGVVGPMKHNSTIFLMCHWFAMSSVCYNPFIYCWLNDSFRNMIAQNFRWFLSTPRKTRNFFVSHPLRKHRKDKLLECGNTKDLTQISSSSKKCKDSLLYVCKTEEWALTSSQSSMLRKQKSEAHKTLEKSVIKNSEKIHHSVKVEVKESAVIGYT</sequence>
<dbReference type="AlphaFoldDB" id="A0A087T3J7"/>
<dbReference type="SUPFAM" id="SSF81321">
    <property type="entry name" value="Family A G protein-coupled receptor-like"/>
    <property type="match status" value="1"/>
</dbReference>
<proteinExistence type="inferred from homology"/>
<dbReference type="GO" id="GO:0005886">
    <property type="term" value="C:plasma membrane"/>
    <property type="evidence" value="ECO:0007669"/>
    <property type="project" value="TreeGrafter"/>
</dbReference>
<comment type="subcellular location">
    <subcellularLocation>
        <location evidence="1">Membrane</location>
        <topology evidence="1">Multi-pass membrane protein</topology>
    </subcellularLocation>
</comment>
<evidence type="ECO:0000256" key="3">
    <source>
        <dbReference type="ARBA" id="ARBA00022692"/>
    </source>
</evidence>
<dbReference type="Proteomes" id="UP000054359">
    <property type="component" value="Unassembled WGS sequence"/>
</dbReference>
<dbReference type="Pfam" id="PF00001">
    <property type="entry name" value="7tm_1"/>
    <property type="match status" value="1"/>
</dbReference>
<dbReference type="STRING" id="407821.A0A087T3J7"/>
<dbReference type="GO" id="GO:0042923">
    <property type="term" value="F:neuropeptide binding"/>
    <property type="evidence" value="ECO:0007669"/>
    <property type="project" value="TreeGrafter"/>
</dbReference>
<feature type="non-terminal residue" evidence="11">
    <location>
        <position position="275"/>
    </location>
</feature>
<protein>
    <submittedName>
        <fullName evidence="11">Putative G-protein coupled receptor 83</fullName>
    </submittedName>
</protein>
<evidence type="ECO:0000256" key="2">
    <source>
        <dbReference type="ARBA" id="ARBA00010663"/>
    </source>
</evidence>
<evidence type="ECO:0000256" key="5">
    <source>
        <dbReference type="ARBA" id="ARBA00023040"/>
    </source>
</evidence>
<evidence type="ECO:0000313" key="11">
    <source>
        <dbReference type="EMBL" id="KFM59686.1"/>
    </source>
</evidence>
<dbReference type="GO" id="GO:0043005">
    <property type="term" value="C:neuron projection"/>
    <property type="evidence" value="ECO:0007669"/>
    <property type="project" value="TreeGrafter"/>
</dbReference>
<evidence type="ECO:0000259" key="10">
    <source>
        <dbReference type="PROSITE" id="PS50262"/>
    </source>
</evidence>